<dbReference type="InterPro" id="IPR037066">
    <property type="entry name" value="Plug_dom_sf"/>
</dbReference>
<keyword evidence="6 7" id="KW-0998">Cell outer membrane</keyword>
<keyword evidence="5 7" id="KW-0472">Membrane</keyword>
<dbReference type="Pfam" id="PF13715">
    <property type="entry name" value="CarbopepD_reg_2"/>
    <property type="match status" value="1"/>
</dbReference>
<evidence type="ECO:0000256" key="7">
    <source>
        <dbReference type="PROSITE-ProRule" id="PRU01360"/>
    </source>
</evidence>
<evidence type="ECO:0000313" key="10">
    <source>
        <dbReference type="EMBL" id="TDQ30048.1"/>
    </source>
</evidence>
<dbReference type="AlphaFoldDB" id="A0A4R6TKJ0"/>
<evidence type="ECO:0000256" key="4">
    <source>
        <dbReference type="ARBA" id="ARBA00022692"/>
    </source>
</evidence>
<dbReference type="RefSeq" id="WP_133534571.1">
    <property type="nucleotide sequence ID" value="NZ_SNYH01000001.1"/>
</dbReference>
<dbReference type="InterPro" id="IPR023997">
    <property type="entry name" value="TonB-dep_OMP_SusC/RagA_CS"/>
</dbReference>
<proteinExistence type="inferred from homology"/>
<reference evidence="10 11" key="1">
    <citation type="submission" date="2019-03" db="EMBL/GenBank/DDBJ databases">
        <title>Genomic Encyclopedia of Type Strains, Phase III (KMG-III): the genomes of soil and plant-associated and newly described type strains.</title>
        <authorList>
            <person name="Whitman W."/>
        </authorList>
    </citation>
    <scope>NUCLEOTIDE SEQUENCE [LARGE SCALE GENOMIC DNA]</scope>
    <source>
        <strain evidence="10 11">CECT 8283</strain>
    </source>
</reference>
<keyword evidence="2 7" id="KW-0813">Transport</keyword>
<dbReference type="Gene3D" id="2.40.170.20">
    <property type="entry name" value="TonB-dependent receptor, beta-barrel domain"/>
    <property type="match status" value="1"/>
</dbReference>
<accession>A0A4R6TKJ0</accession>
<evidence type="ECO:0000256" key="1">
    <source>
        <dbReference type="ARBA" id="ARBA00004571"/>
    </source>
</evidence>
<feature type="domain" description="TonB-dependent receptor plug" evidence="9">
    <location>
        <begin position="114"/>
        <end position="220"/>
    </location>
</feature>
<comment type="caution">
    <text evidence="10">The sequence shown here is derived from an EMBL/GenBank/DDBJ whole genome shotgun (WGS) entry which is preliminary data.</text>
</comment>
<dbReference type="NCBIfam" id="TIGR04057">
    <property type="entry name" value="SusC_RagA_signa"/>
    <property type="match status" value="1"/>
</dbReference>
<keyword evidence="4 7" id="KW-0812">Transmembrane</keyword>
<evidence type="ECO:0000256" key="8">
    <source>
        <dbReference type="SAM" id="SignalP"/>
    </source>
</evidence>
<evidence type="ECO:0000256" key="3">
    <source>
        <dbReference type="ARBA" id="ARBA00022452"/>
    </source>
</evidence>
<evidence type="ECO:0000259" key="9">
    <source>
        <dbReference type="Pfam" id="PF07715"/>
    </source>
</evidence>
<comment type="similarity">
    <text evidence="7">Belongs to the TonB-dependent receptor family.</text>
</comment>
<keyword evidence="3 7" id="KW-1134">Transmembrane beta strand</keyword>
<feature type="chain" id="PRO_5020602543" evidence="8">
    <location>
        <begin position="23"/>
        <end position="1047"/>
    </location>
</feature>
<dbReference type="InterPro" id="IPR012910">
    <property type="entry name" value="Plug_dom"/>
</dbReference>
<organism evidence="10 11">
    <name type="scientific">Tenacibaculum caenipelagi</name>
    <dbReference type="NCBI Taxonomy" id="1325435"/>
    <lineage>
        <taxon>Bacteria</taxon>
        <taxon>Pseudomonadati</taxon>
        <taxon>Bacteroidota</taxon>
        <taxon>Flavobacteriia</taxon>
        <taxon>Flavobacteriales</taxon>
        <taxon>Flavobacteriaceae</taxon>
        <taxon>Tenacibaculum</taxon>
    </lineage>
</organism>
<dbReference type="PROSITE" id="PS52016">
    <property type="entry name" value="TONB_DEPENDENT_REC_3"/>
    <property type="match status" value="1"/>
</dbReference>
<comment type="subcellular location">
    <subcellularLocation>
        <location evidence="1 7">Cell outer membrane</location>
        <topology evidence="1 7">Multi-pass membrane protein</topology>
    </subcellularLocation>
</comment>
<dbReference type="Proteomes" id="UP000295390">
    <property type="component" value="Unassembled WGS sequence"/>
</dbReference>
<dbReference type="OrthoDB" id="9768177at2"/>
<keyword evidence="8" id="KW-0732">Signal</keyword>
<dbReference type="InterPro" id="IPR008969">
    <property type="entry name" value="CarboxyPept-like_regulatory"/>
</dbReference>
<dbReference type="InterPro" id="IPR036942">
    <property type="entry name" value="Beta-barrel_TonB_sf"/>
</dbReference>
<dbReference type="GO" id="GO:0009279">
    <property type="term" value="C:cell outer membrane"/>
    <property type="evidence" value="ECO:0007669"/>
    <property type="project" value="UniProtKB-SubCell"/>
</dbReference>
<dbReference type="SUPFAM" id="SSF56935">
    <property type="entry name" value="Porins"/>
    <property type="match status" value="1"/>
</dbReference>
<evidence type="ECO:0000256" key="6">
    <source>
        <dbReference type="ARBA" id="ARBA00023237"/>
    </source>
</evidence>
<feature type="signal peptide" evidence="8">
    <location>
        <begin position="1"/>
        <end position="22"/>
    </location>
</feature>
<evidence type="ECO:0000256" key="2">
    <source>
        <dbReference type="ARBA" id="ARBA00022448"/>
    </source>
</evidence>
<dbReference type="NCBIfam" id="TIGR04056">
    <property type="entry name" value="OMP_RagA_SusC"/>
    <property type="match status" value="1"/>
</dbReference>
<name>A0A4R6TKJ0_9FLAO</name>
<protein>
    <submittedName>
        <fullName evidence="10">TonB-linked SusC/RagA family outer membrane protein</fullName>
    </submittedName>
</protein>
<dbReference type="Pfam" id="PF07715">
    <property type="entry name" value="Plug"/>
    <property type="match status" value="1"/>
</dbReference>
<keyword evidence="11" id="KW-1185">Reference proteome</keyword>
<evidence type="ECO:0000256" key="5">
    <source>
        <dbReference type="ARBA" id="ARBA00023136"/>
    </source>
</evidence>
<dbReference type="EMBL" id="SNYH01000001">
    <property type="protein sequence ID" value="TDQ30048.1"/>
    <property type="molecule type" value="Genomic_DNA"/>
</dbReference>
<evidence type="ECO:0000313" key="11">
    <source>
        <dbReference type="Proteomes" id="UP000295390"/>
    </source>
</evidence>
<gene>
    <name evidence="10" type="ORF">DFQ07_0383</name>
</gene>
<dbReference type="Gene3D" id="2.170.130.10">
    <property type="entry name" value="TonB-dependent receptor, plug domain"/>
    <property type="match status" value="1"/>
</dbReference>
<dbReference type="SUPFAM" id="SSF49464">
    <property type="entry name" value="Carboxypeptidase regulatory domain-like"/>
    <property type="match status" value="1"/>
</dbReference>
<sequence>MRTKFNGVLTLLLALFVQISFAQDRTISGNVSDDTGPLPGVTILKKGTTQGTETDFDGNYTIQAKTGDILVFSFVGMKTAERAVAGSNQINVILENDNLLEEVIVVAYGTTTKEAFTGSAQVISVDDIASRPATSPVAAIEGKVTGVQFTSANGAPGSSPGILIRGAGTLNGSTSPLYIVDGVQFDGALSLINQDDIESMTILKDAASAALYGPRAANGVVIITTKSGKQGKLKVGINSQLGVISNAIPNYNTVNPGQYYELMWESYKNTLSGPDVEGQASAGIYSQLGYNPFNVPNDQIVGTDGKLNPNAQFVYQSADWRDAMEKTGIRTNHSINVSGGGEKHHLFFSSSYLDEEGYVINTNFNRVTTRLNADFQLADWVKIGSNINLATTKTNGDLSGGTSSIVNPFNWAIDLAPIYPVYMEDQNGNFVLDSNGNKQFDRGVGNPAYNQLARPYNPDRHGIQELVLNKDIAKQNNYGFKNFVDFKLLDGLNFKVDYSLQFQDYISKNYENHIIGDGAPGGRFQETRYRRTIENINQILSYNKTLDDVHNLELTLGHESMQRNYSQLYGIANTQTATGIYEFANFSAGDNVDGYSSDYRLEGYFSRLNYNFDNKYFLSGSFRRDATSVFSKQARTGYFYSVGAGWIISKENFMKDVSFVNNLKLRGSYGEVGNDNLLNSDGSRDYYIYQALYTIHPNAGTPGIVWTSTGNELLEWENQASWDVALDFTLFNYTIDGAIEYFNKETKGLLFNLPIPLSEGLNQAPQNIGDMVNKGWEVSLNAHLFKNNNFKWDLGLQGTHLENEITSIPSPSIQGTKRWAEGHSRYDYFLYHYAGVDPNNGDALYYMYEPDATTGEQVPVLNADGTHATTNDFQDAQRAYTGDSSIPDLIGSVSNSFSYKGLSLDFLFTFGIGGKVLDRGYAQLMHEGTYGQNLHVDALNAWRNPGDVTNVPRLENGNNDLSVQNSTRFLTDASYLALKNINLSYSLKSHLSDKLGVNDLRFFMSAENLFLLTKREGLNPQYSLSGVQDGNDYSPARVLSFGVNLTF</sequence>
<dbReference type="InterPro" id="IPR023996">
    <property type="entry name" value="TonB-dep_OMP_SusC/RagA"/>
</dbReference>
<dbReference type="InterPro" id="IPR039426">
    <property type="entry name" value="TonB-dep_rcpt-like"/>
</dbReference>